<dbReference type="PROSITE" id="PS51257">
    <property type="entry name" value="PROKAR_LIPOPROTEIN"/>
    <property type="match status" value="1"/>
</dbReference>
<reference evidence="1" key="2">
    <citation type="submission" date="2022-04" db="EMBL/GenBank/DDBJ databases">
        <title>Complete Genome Sequence of Flavobacterium sediminilitoris YSM-43, Isolated from a Tidal Sediment.</title>
        <authorList>
            <person name="Lee P.A."/>
        </authorList>
    </citation>
    <scope>NUCLEOTIDE SEQUENCE</scope>
    <source>
        <strain evidence="1">YSM-43</strain>
    </source>
</reference>
<name>A0ABY4HPQ9_9FLAO</name>
<protein>
    <recommendedName>
        <fullName evidence="3">Lipoprotein</fullName>
    </recommendedName>
</protein>
<reference evidence="1" key="1">
    <citation type="submission" date="2021-12" db="EMBL/GenBank/DDBJ databases">
        <authorList>
            <person name="Cha I.-T."/>
            <person name="Lee K.-E."/>
            <person name="Park S.-J."/>
        </authorList>
    </citation>
    <scope>NUCLEOTIDE SEQUENCE</scope>
    <source>
        <strain evidence="1">YSM-43</strain>
    </source>
</reference>
<evidence type="ECO:0008006" key="3">
    <source>
        <dbReference type="Google" id="ProtNLM"/>
    </source>
</evidence>
<gene>
    <name evidence="1" type="ORF">LXD69_04945</name>
</gene>
<dbReference type="Proteomes" id="UP000830454">
    <property type="component" value="Chromosome"/>
</dbReference>
<organism evidence="1 2">
    <name type="scientific">Flavobacterium sediminilitoris</name>
    <dbReference type="NCBI Taxonomy" id="2024526"/>
    <lineage>
        <taxon>Bacteria</taxon>
        <taxon>Pseudomonadati</taxon>
        <taxon>Bacteroidota</taxon>
        <taxon>Flavobacteriia</taxon>
        <taxon>Flavobacteriales</taxon>
        <taxon>Flavobacteriaceae</taxon>
        <taxon>Flavobacterium</taxon>
    </lineage>
</organism>
<sequence>MKAITILSALIITLSSCNCQKKATEATLVSGKENTEKEIELEKNSEMTTIQSLPLFEYESMSRGYFNKITVDATKLYVKNSSEGKPVSSVLSAEDIQALEAAYKEIDLEELPNLKAPTEKRFFDGAPMTNLKITRGDQVYQTPDFDGGSPPKYIEKLVNTILEIANKNK</sequence>
<dbReference type="RefSeq" id="WP_052705308.1">
    <property type="nucleotide sequence ID" value="NZ_CP090145.1"/>
</dbReference>
<dbReference type="EMBL" id="CP090145">
    <property type="protein sequence ID" value="UOX34859.1"/>
    <property type="molecule type" value="Genomic_DNA"/>
</dbReference>
<keyword evidence="2" id="KW-1185">Reference proteome</keyword>
<accession>A0ABY4HPQ9</accession>
<evidence type="ECO:0000313" key="2">
    <source>
        <dbReference type="Proteomes" id="UP000830454"/>
    </source>
</evidence>
<proteinExistence type="predicted"/>
<evidence type="ECO:0000313" key="1">
    <source>
        <dbReference type="EMBL" id="UOX34859.1"/>
    </source>
</evidence>